<evidence type="ECO:0000313" key="13">
    <source>
        <dbReference type="Proteomes" id="UP000320762"/>
    </source>
</evidence>
<accession>A0A550C616</accession>
<feature type="compositionally biased region" description="Low complexity" evidence="10">
    <location>
        <begin position="155"/>
        <end position="174"/>
    </location>
</feature>
<feature type="compositionally biased region" description="Low complexity" evidence="10">
    <location>
        <begin position="344"/>
        <end position="353"/>
    </location>
</feature>
<feature type="compositionally biased region" description="Low complexity" evidence="10">
    <location>
        <begin position="420"/>
        <end position="431"/>
    </location>
</feature>
<organism evidence="12 13">
    <name type="scientific">Schizophyllum amplum</name>
    <dbReference type="NCBI Taxonomy" id="97359"/>
    <lineage>
        <taxon>Eukaryota</taxon>
        <taxon>Fungi</taxon>
        <taxon>Dikarya</taxon>
        <taxon>Basidiomycota</taxon>
        <taxon>Agaricomycotina</taxon>
        <taxon>Agaricomycetes</taxon>
        <taxon>Agaricomycetidae</taxon>
        <taxon>Agaricales</taxon>
        <taxon>Schizophyllaceae</taxon>
        <taxon>Schizophyllum</taxon>
    </lineage>
</organism>
<feature type="region of interest" description="Disordered" evidence="10">
    <location>
        <begin position="567"/>
        <end position="602"/>
    </location>
</feature>
<dbReference type="OrthoDB" id="298344at2759"/>
<evidence type="ECO:0000256" key="5">
    <source>
        <dbReference type="ARBA" id="ARBA00022553"/>
    </source>
</evidence>
<gene>
    <name evidence="12" type="ORF">BD626DRAFT_505908</name>
</gene>
<feature type="region of interest" description="Disordered" evidence="10">
    <location>
        <begin position="973"/>
        <end position="1015"/>
    </location>
</feature>
<feature type="compositionally biased region" description="Polar residues" evidence="10">
    <location>
        <begin position="657"/>
        <end position="666"/>
    </location>
</feature>
<evidence type="ECO:0000256" key="8">
    <source>
        <dbReference type="ARBA" id="ARBA00023163"/>
    </source>
</evidence>
<dbReference type="EMBL" id="VDMD01000023">
    <property type="protein sequence ID" value="TRM60249.1"/>
    <property type="molecule type" value="Genomic_DNA"/>
</dbReference>
<comment type="caution">
    <text evidence="12">The sequence shown here is derived from an EMBL/GenBank/DDBJ whole genome shotgun (WGS) entry which is preliminary data.</text>
</comment>
<keyword evidence="3" id="KW-0963">Cytoplasm</keyword>
<feature type="domain" description="Zinc-finger" evidence="11">
    <location>
        <begin position="892"/>
        <end position="959"/>
    </location>
</feature>
<feature type="compositionally biased region" description="Low complexity" evidence="10">
    <location>
        <begin position="811"/>
        <end position="829"/>
    </location>
</feature>
<dbReference type="AlphaFoldDB" id="A0A550C616"/>
<evidence type="ECO:0000313" key="12">
    <source>
        <dbReference type="EMBL" id="TRM60249.1"/>
    </source>
</evidence>
<keyword evidence="5" id="KW-0597">Phosphoprotein</keyword>
<feature type="compositionally biased region" description="Basic and acidic residues" evidence="10">
    <location>
        <begin position="379"/>
        <end position="396"/>
    </location>
</feature>
<feature type="compositionally biased region" description="Acidic residues" evidence="10">
    <location>
        <begin position="44"/>
        <end position="60"/>
    </location>
</feature>
<keyword evidence="13" id="KW-1185">Reference proteome</keyword>
<dbReference type="InterPro" id="IPR018866">
    <property type="entry name" value="Znf-4CXXC_R1"/>
</dbReference>
<dbReference type="Proteomes" id="UP000320762">
    <property type="component" value="Unassembled WGS sequence"/>
</dbReference>
<feature type="compositionally biased region" description="Basic residues" evidence="10">
    <location>
        <begin position="363"/>
        <end position="378"/>
    </location>
</feature>
<keyword evidence="9" id="KW-0539">Nucleus</keyword>
<feature type="compositionally biased region" description="Polar residues" evidence="10">
    <location>
        <begin position="282"/>
        <end position="298"/>
    </location>
</feature>
<reference evidence="12 13" key="1">
    <citation type="journal article" date="2019" name="New Phytol.">
        <title>Comparative genomics reveals unique wood-decay strategies and fruiting body development in the Schizophyllaceae.</title>
        <authorList>
            <person name="Almasi E."/>
            <person name="Sahu N."/>
            <person name="Krizsan K."/>
            <person name="Balint B."/>
            <person name="Kovacs G.M."/>
            <person name="Kiss B."/>
            <person name="Cseklye J."/>
            <person name="Drula E."/>
            <person name="Henrissat B."/>
            <person name="Nagy I."/>
            <person name="Chovatia M."/>
            <person name="Adam C."/>
            <person name="LaButti K."/>
            <person name="Lipzen A."/>
            <person name="Riley R."/>
            <person name="Grigoriev I.V."/>
            <person name="Nagy L.G."/>
        </authorList>
    </citation>
    <scope>NUCLEOTIDE SEQUENCE [LARGE SCALE GENOMIC DNA]</scope>
    <source>
        <strain evidence="12 13">NL-1724</strain>
    </source>
</reference>
<sequence length="1194" mass="129746">MGDQCPFAATPPSALTPSRLHMPSWTLLEDTADHISISSQDASGSDDSDADGAAETDTGDYQEVSFAPSVHNSPAKMHKARYARDMSSPEMSASSTLVNDESKNAPEKSAHSPSRPSSEEVVERMVERTDAVVIHLPRSHSSPAHPTPPVHELFTPPHSRPSSPLSGLSTPLRSATAPPHHDPSSPLSSSPYKPIIIRRATRPTLPSKRKLVAGSVEGRPRKRARICLDYVAVTPFPAGLSREDYVSFADATAMRRPPSVTPSYIEISSSSSSSPSAYSPSRRTTPGTVRDTPTPTADNRSHSVIDLVTDDEAAPLKSRRRGAASASQTRSRRPSNHKTYDSVADAINNLNNDSSDDEEVGVQKKRRAHSAVSRKTKRIRDNDWEPSEESREKEDVGSTSRRAASKRSRKDNTRVSADQPSRPRLPTRTPSVVRADSVEVLEVRPPAFTQRQLSKRPAYGERPPSMLDAIATDTTVLPCATNVPSWRKSVLMNTRFLPVSILHQRRHAEALRNLLDEKPDMVNVLPTRFFRESKVIGELVEDNGNRESKPFDRDATALDEGVVSIEEETSTIPYAAHGGTPPTQSRAESSKPTDVPPVGIDAYMPLAAPQDDLQTPPPVLYTQMPTCVTPAQLLDSNFRLTVTPPSEPSSKPFEQAAQPSRRTASPNPSPGSAEFEPVDPRDIFMTDFLSVTDDHISLSGPHGRSTRAPSPADYLPGSSFRGLNIPFGDTDEPPSFALSDDEMHATVDSWMHAADIGAEFSVHDLQHGFPPSLLAPSGSASQSGVVDTAAEVTVAPFAPFCAPRSQSSAYSYVSGRSSRPSSAPSSRPGSPREKSVSVPLAGPSCPSQVVKTVDASTRPRHAAMYPPPHMAGPDAPVNFMTFQYPRRRGGAEGSSCHQCRIKTSKQKQAMVCACGKSYCSRCIILRYHNVIEFDPSAKFTCPSCENYCSCDNCCNDRGDEFIPLRKFMLRRPPDANAARPSSPKGAPEVDATIDMNHMDSPSPSPRPLRPTRRPYVVNSRDGPVRFWGTIFDLKGGLVGNAYAPSPENPDVVVVSRPDESRAAHAGGAARRRTFIGAVQKSWGKIDKRKITFVDGGGRAGKRDKGISAGARQYIGNRANLFRPLVPPDEDEEDNDESPITSIQWTRDRSLSPPAWDSEDIGIRDDHVVTANALQNLLNFELSGGHLEPYPTTPA</sequence>
<name>A0A550C616_9AGAR</name>
<keyword evidence="8" id="KW-0804">Transcription</keyword>
<evidence type="ECO:0000256" key="1">
    <source>
        <dbReference type="ARBA" id="ARBA00004123"/>
    </source>
</evidence>
<protein>
    <recommendedName>
        <fullName evidence="11">Zinc-finger domain-containing protein</fullName>
    </recommendedName>
</protein>
<evidence type="ECO:0000256" key="6">
    <source>
        <dbReference type="ARBA" id="ARBA00022843"/>
    </source>
</evidence>
<feature type="compositionally biased region" description="Basic and acidic residues" evidence="10">
    <location>
        <begin position="100"/>
        <end position="110"/>
    </location>
</feature>
<feature type="compositionally biased region" description="Acidic residues" evidence="10">
    <location>
        <begin position="1127"/>
        <end position="1136"/>
    </location>
</feature>
<feature type="region of interest" description="Disordered" evidence="10">
    <location>
        <begin position="1"/>
        <end position="193"/>
    </location>
</feature>
<feature type="compositionally biased region" description="Low complexity" evidence="10">
    <location>
        <begin position="262"/>
        <end position="281"/>
    </location>
</feature>
<evidence type="ECO:0000256" key="10">
    <source>
        <dbReference type="SAM" id="MobiDB-lite"/>
    </source>
</evidence>
<feature type="region of interest" description="Disordered" evidence="10">
    <location>
        <begin position="695"/>
        <end position="715"/>
    </location>
</feature>
<dbReference type="PANTHER" id="PTHR31169">
    <property type="entry name" value="OS05G0300700 PROTEIN"/>
    <property type="match status" value="1"/>
</dbReference>
<keyword evidence="4" id="KW-1017">Isopeptide bond</keyword>
<dbReference type="Pfam" id="PF10497">
    <property type="entry name" value="zf-4CXXC_R1"/>
    <property type="match status" value="1"/>
</dbReference>
<evidence type="ECO:0000256" key="7">
    <source>
        <dbReference type="ARBA" id="ARBA00023015"/>
    </source>
</evidence>
<evidence type="ECO:0000256" key="3">
    <source>
        <dbReference type="ARBA" id="ARBA00022490"/>
    </source>
</evidence>
<proteinExistence type="predicted"/>
<dbReference type="PANTHER" id="PTHR31169:SF8">
    <property type="entry name" value="ZINC-FINGER DOMAIN OF MONOAMINE-OXIDASE A REPRESSOR R1 PROTEIN"/>
    <property type="match status" value="1"/>
</dbReference>
<feature type="compositionally biased region" description="Polar residues" evidence="10">
    <location>
        <begin position="89"/>
        <end position="99"/>
    </location>
</feature>
<feature type="region of interest" description="Disordered" evidence="10">
    <location>
        <begin position="640"/>
        <end position="678"/>
    </location>
</feature>
<evidence type="ECO:0000256" key="2">
    <source>
        <dbReference type="ARBA" id="ARBA00004496"/>
    </source>
</evidence>
<feature type="region of interest" description="Disordered" evidence="10">
    <location>
        <begin position="1123"/>
        <end position="1153"/>
    </location>
</feature>
<feature type="compositionally biased region" description="Polar residues" evidence="10">
    <location>
        <begin position="581"/>
        <end position="592"/>
    </location>
</feature>
<dbReference type="STRING" id="97359.A0A550C616"/>
<dbReference type="GO" id="GO:0005737">
    <property type="term" value="C:cytoplasm"/>
    <property type="evidence" value="ECO:0007669"/>
    <property type="project" value="UniProtKB-SubCell"/>
</dbReference>
<dbReference type="GO" id="GO:0005634">
    <property type="term" value="C:nucleus"/>
    <property type="evidence" value="ECO:0007669"/>
    <property type="project" value="UniProtKB-SubCell"/>
</dbReference>
<keyword evidence="6" id="KW-0832">Ubl conjugation</keyword>
<dbReference type="GO" id="GO:0006355">
    <property type="term" value="P:regulation of DNA-templated transcription"/>
    <property type="evidence" value="ECO:0007669"/>
    <property type="project" value="InterPro"/>
</dbReference>
<keyword evidence="7" id="KW-0805">Transcription regulation</keyword>
<feature type="region of interest" description="Disordered" evidence="10">
    <location>
        <begin position="256"/>
        <end position="431"/>
    </location>
</feature>
<evidence type="ECO:0000256" key="9">
    <source>
        <dbReference type="ARBA" id="ARBA00023242"/>
    </source>
</evidence>
<feature type="compositionally biased region" description="Basic and acidic residues" evidence="10">
    <location>
        <begin position="117"/>
        <end position="130"/>
    </location>
</feature>
<evidence type="ECO:0000259" key="11">
    <source>
        <dbReference type="Pfam" id="PF10497"/>
    </source>
</evidence>
<dbReference type="InterPro" id="IPR040221">
    <property type="entry name" value="CDCA7/CDA7L"/>
</dbReference>
<evidence type="ECO:0000256" key="4">
    <source>
        <dbReference type="ARBA" id="ARBA00022499"/>
    </source>
</evidence>
<comment type="subcellular location">
    <subcellularLocation>
        <location evidence="2">Cytoplasm</location>
    </subcellularLocation>
    <subcellularLocation>
        <location evidence="1">Nucleus</location>
    </subcellularLocation>
</comment>
<feature type="region of interest" description="Disordered" evidence="10">
    <location>
        <begin position="811"/>
        <end position="846"/>
    </location>
</feature>